<evidence type="ECO:0000313" key="4">
    <source>
        <dbReference type="Proteomes" id="UP000177354"/>
    </source>
</evidence>
<dbReference type="Pfam" id="PF01424">
    <property type="entry name" value="R3H"/>
    <property type="match status" value="1"/>
</dbReference>
<dbReference type="InterPro" id="IPR034079">
    <property type="entry name" value="R3H_KhpB"/>
</dbReference>
<proteinExistence type="predicted"/>
<dbReference type="Gene3D" id="3.30.300.20">
    <property type="match status" value="1"/>
</dbReference>
<organism evidence="3 4">
    <name type="scientific">Candidatus Gottesmanbacteria bacterium RIFCSPHIGHO2_01_FULL_40_15</name>
    <dbReference type="NCBI Taxonomy" id="1798376"/>
    <lineage>
        <taxon>Bacteria</taxon>
        <taxon>Candidatus Gottesmaniibacteriota</taxon>
    </lineage>
</organism>
<dbReference type="PANTHER" id="PTHR35800:SF1">
    <property type="entry name" value="RNA-BINDING PROTEIN KHPB"/>
    <property type="match status" value="1"/>
</dbReference>
<dbReference type="EMBL" id="MFJF01000012">
    <property type="protein sequence ID" value="OGG07002.1"/>
    <property type="molecule type" value="Genomic_DNA"/>
</dbReference>
<evidence type="ECO:0000313" key="3">
    <source>
        <dbReference type="EMBL" id="OGG07002.1"/>
    </source>
</evidence>
<reference evidence="3 4" key="1">
    <citation type="journal article" date="2016" name="Nat. Commun.">
        <title>Thousands of microbial genomes shed light on interconnected biogeochemical processes in an aquifer system.</title>
        <authorList>
            <person name="Anantharaman K."/>
            <person name="Brown C.T."/>
            <person name="Hug L.A."/>
            <person name="Sharon I."/>
            <person name="Castelle C.J."/>
            <person name="Probst A.J."/>
            <person name="Thomas B.C."/>
            <person name="Singh A."/>
            <person name="Wilkins M.J."/>
            <person name="Karaoz U."/>
            <person name="Brodie E.L."/>
            <person name="Williams K.H."/>
            <person name="Hubbard S.S."/>
            <person name="Banfield J.F."/>
        </authorList>
    </citation>
    <scope>NUCLEOTIDE SEQUENCE [LARGE SCALE GENOMIC DNA]</scope>
</reference>
<dbReference type="InterPro" id="IPR039247">
    <property type="entry name" value="KhpB"/>
</dbReference>
<accession>A0A1F5Z4G3</accession>
<dbReference type="CDD" id="cd02414">
    <property type="entry name" value="KH-II_Jag"/>
    <property type="match status" value="1"/>
</dbReference>
<dbReference type="Gene3D" id="3.30.1370.50">
    <property type="entry name" value="R3H-like domain"/>
    <property type="match status" value="1"/>
</dbReference>
<dbReference type="PANTHER" id="PTHR35800">
    <property type="entry name" value="PROTEIN JAG"/>
    <property type="match status" value="1"/>
</dbReference>
<dbReference type="InterPro" id="IPR001374">
    <property type="entry name" value="R3H_dom"/>
</dbReference>
<dbReference type="InterPro" id="IPR036867">
    <property type="entry name" value="R3H_dom_sf"/>
</dbReference>
<dbReference type="PROSITE" id="PS51061">
    <property type="entry name" value="R3H"/>
    <property type="match status" value="1"/>
</dbReference>
<dbReference type="Pfam" id="PF13083">
    <property type="entry name" value="KH_KhpA-B"/>
    <property type="match status" value="1"/>
</dbReference>
<dbReference type="AlphaFoldDB" id="A0A1F5Z4G3"/>
<dbReference type="GO" id="GO:0003723">
    <property type="term" value="F:RNA binding"/>
    <property type="evidence" value="ECO:0007669"/>
    <property type="project" value="InterPro"/>
</dbReference>
<dbReference type="SUPFAM" id="SSF82708">
    <property type="entry name" value="R3H domain"/>
    <property type="match status" value="1"/>
</dbReference>
<dbReference type="SMART" id="SM00393">
    <property type="entry name" value="R3H"/>
    <property type="match status" value="1"/>
</dbReference>
<sequence length="163" mass="18589">MKKKAKSKNIKEEIEVVVNELLEKLQVEGKVNVTEETGDTEGDTASSYRITIESEESGLLIGHHGETINSLQLILGVILYKKSGKWMRVILDVGDYRKMREETIKEMVNRIVTEVEDSGKPVELPYLSPLERRIVHMMLTDHKNVRSESSGEGKDRRVTIKPR</sequence>
<name>A0A1F5Z4G3_9BACT</name>
<protein>
    <recommendedName>
        <fullName evidence="2">R3H domain-containing protein</fullName>
    </recommendedName>
</protein>
<dbReference type="InterPro" id="IPR015946">
    <property type="entry name" value="KH_dom-like_a/b"/>
</dbReference>
<gene>
    <name evidence="3" type="ORF">A2777_03990</name>
</gene>
<evidence type="ECO:0000259" key="2">
    <source>
        <dbReference type="PROSITE" id="PS51061"/>
    </source>
</evidence>
<dbReference type="InterPro" id="IPR038008">
    <property type="entry name" value="Jag_KH"/>
</dbReference>
<feature type="region of interest" description="Disordered" evidence="1">
    <location>
        <begin position="141"/>
        <end position="163"/>
    </location>
</feature>
<evidence type="ECO:0000256" key="1">
    <source>
        <dbReference type="SAM" id="MobiDB-lite"/>
    </source>
</evidence>
<comment type="caution">
    <text evidence="3">The sequence shown here is derived from an EMBL/GenBank/DDBJ whole genome shotgun (WGS) entry which is preliminary data.</text>
</comment>
<feature type="domain" description="R3H" evidence="2">
    <location>
        <begin position="98"/>
        <end position="163"/>
    </location>
</feature>
<dbReference type="CDD" id="cd02644">
    <property type="entry name" value="R3H_jag"/>
    <property type="match status" value="1"/>
</dbReference>
<dbReference type="Proteomes" id="UP000177354">
    <property type="component" value="Unassembled WGS sequence"/>
</dbReference>